<dbReference type="AlphaFoldDB" id="A0A1H9DU62"/>
<protein>
    <submittedName>
        <fullName evidence="1">Uncharacterized protein</fullName>
    </submittedName>
</protein>
<proteinExistence type="predicted"/>
<dbReference type="EMBL" id="FOEP01000004">
    <property type="protein sequence ID" value="SEQ16931.1"/>
    <property type="molecule type" value="Genomic_DNA"/>
</dbReference>
<accession>A0A1H9DU62</accession>
<name>A0A1H9DU62_9RHOB</name>
<reference evidence="1 2" key="1">
    <citation type="submission" date="2016-10" db="EMBL/GenBank/DDBJ databases">
        <authorList>
            <person name="de Groot N.N."/>
        </authorList>
    </citation>
    <scope>NUCLEOTIDE SEQUENCE [LARGE SCALE GENOMIC DNA]</scope>
    <source>
        <strain evidence="1 2">DSM 22007</strain>
    </source>
</reference>
<sequence>MLNSYETSQDAAEQALSIVMHEKAMSLSDREWRHRVRGFGYALVDTAQGLIVASLRHNQELCRLS</sequence>
<dbReference type="Proteomes" id="UP000198634">
    <property type="component" value="Unassembled WGS sequence"/>
</dbReference>
<evidence type="ECO:0000313" key="2">
    <source>
        <dbReference type="Proteomes" id="UP000198634"/>
    </source>
</evidence>
<keyword evidence="2" id="KW-1185">Reference proteome</keyword>
<gene>
    <name evidence="1" type="ORF">SAMN04488092_104281</name>
</gene>
<dbReference type="RefSeq" id="WP_090269357.1">
    <property type="nucleotide sequence ID" value="NZ_FOEP01000004.1"/>
</dbReference>
<dbReference type="OrthoDB" id="7874863at2"/>
<organism evidence="1 2">
    <name type="scientific">Thalassovita taeanensis</name>
    <dbReference type="NCBI Taxonomy" id="657014"/>
    <lineage>
        <taxon>Bacteria</taxon>
        <taxon>Pseudomonadati</taxon>
        <taxon>Pseudomonadota</taxon>
        <taxon>Alphaproteobacteria</taxon>
        <taxon>Rhodobacterales</taxon>
        <taxon>Roseobacteraceae</taxon>
        <taxon>Thalassovita</taxon>
    </lineage>
</organism>
<evidence type="ECO:0000313" key="1">
    <source>
        <dbReference type="EMBL" id="SEQ16931.1"/>
    </source>
</evidence>